<dbReference type="RefSeq" id="WP_301189432.1">
    <property type="nucleotide sequence ID" value="NZ_JAPDPJ010000007.1"/>
</dbReference>
<dbReference type="Pfam" id="PF18329">
    <property type="entry name" value="SGBP_B_XBD"/>
    <property type="match status" value="1"/>
</dbReference>
<keyword evidence="1" id="KW-1133">Transmembrane helix</keyword>
<protein>
    <submittedName>
        <fullName evidence="4">Glycan-binding surface protein</fullName>
    </submittedName>
</protein>
<name>A0AAE3M229_9BACT</name>
<evidence type="ECO:0000313" key="5">
    <source>
        <dbReference type="Proteomes" id="UP001209229"/>
    </source>
</evidence>
<accession>A0AAE3M229</accession>
<evidence type="ECO:0000259" key="2">
    <source>
        <dbReference type="Pfam" id="PF18329"/>
    </source>
</evidence>
<evidence type="ECO:0000259" key="3">
    <source>
        <dbReference type="Pfam" id="PF20144"/>
    </source>
</evidence>
<dbReference type="Pfam" id="PF20144">
    <property type="entry name" value="TIG_SUH"/>
    <property type="match status" value="1"/>
</dbReference>
<keyword evidence="5" id="KW-1185">Reference proteome</keyword>
<dbReference type="GO" id="GO:0006355">
    <property type="term" value="P:regulation of DNA-templated transcription"/>
    <property type="evidence" value="ECO:0007669"/>
    <property type="project" value="InterPro"/>
</dbReference>
<dbReference type="GO" id="GO:0003677">
    <property type="term" value="F:DNA binding"/>
    <property type="evidence" value="ECO:0007669"/>
    <property type="project" value="InterPro"/>
</dbReference>
<dbReference type="Gene3D" id="2.60.40.10">
    <property type="entry name" value="Immunoglobulins"/>
    <property type="match status" value="2"/>
</dbReference>
<dbReference type="InterPro" id="IPR038007">
    <property type="entry name" value="RBP-Jkappa_IPT"/>
</dbReference>
<keyword evidence="1" id="KW-0472">Membrane</keyword>
<organism evidence="4 5">
    <name type="scientific">Plebeiibacterium sediminum</name>
    <dbReference type="NCBI Taxonomy" id="2992112"/>
    <lineage>
        <taxon>Bacteria</taxon>
        <taxon>Pseudomonadati</taxon>
        <taxon>Bacteroidota</taxon>
        <taxon>Bacteroidia</taxon>
        <taxon>Marinilabiliales</taxon>
        <taxon>Marinilabiliaceae</taxon>
        <taxon>Plebeiibacterium</taxon>
    </lineage>
</organism>
<comment type="caution">
    <text evidence="4">The sequence shown here is derived from an EMBL/GenBank/DDBJ whole genome shotgun (WGS) entry which is preliminary data.</text>
</comment>
<sequence>MRKYNINSIFASLFIMSIFSAGIMFQSCEEYPNEYETTGGVPTVEYIRVSDPDKADSLIVSASLDQTIVLIGENLTSVKELWFNDVKADLNTSFMSSKALFVTIPNQIPQDVTDKIYMKAGSKTVEYDFNVVVPAPALQSMLCEFVAAGDEAVIKGNYLIDDPNVPLQVFFPGNIEGEVVGVSDDYHEVSVIVPEGTGVGPVTVKSIYGSTRSSFYFRDDRNYILDWDNLDAAGGWRSGVIANSDPAGINGNYVRFYGEMPGKAGDLWDEDKFAFNLWNQSNGRADVPFYDGDLSEAAIKFEVNIPEAWSASSLQMIFTPYSVTGSNEYVANDDPTKTYLSKDFPRGLWMPWVSSGSYMTEGWTTVTVPLSEFIYDKDGKASEATLTIEMLGGLTFFVYHGGVDGTDCTVHMCIDNIRIVPL</sequence>
<evidence type="ECO:0000313" key="4">
    <source>
        <dbReference type="EMBL" id="MCW3785861.1"/>
    </source>
</evidence>
<feature type="domain" description="Surface glycan-binding protein B xyloglucan binding" evidence="2">
    <location>
        <begin position="217"/>
        <end position="421"/>
    </location>
</feature>
<feature type="domain" description="RBP-Jkappa IPT" evidence="3">
    <location>
        <begin position="60"/>
        <end position="107"/>
    </location>
</feature>
<dbReference type="Proteomes" id="UP001209229">
    <property type="component" value="Unassembled WGS sequence"/>
</dbReference>
<dbReference type="InterPro" id="IPR013783">
    <property type="entry name" value="Ig-like_fold"/>
</dbReference>
<proteinExistence type="predicted"/>
<reference evidence="4" key="1">
    <citation type="submission" date="2022-10" db="EMBL/GenBank/DDBJ databases">
        <authorList>
            <person name="Yu W.X."/>
        </authorList>
    </citation>
    <scope>NUCLEOTIDE SEQUENCE</scope>
    <source>
        <strain evidence="4">AAT</strain>
    </source>
</reference>
<dbReference type="EMBL" id="JAPDPJ010000007">
    <property type="protein sequence ID" value="MCW3785861.1"/>
    <property type="molecule type" value="Genomic_DNA"/>
</dbReference>
<dbReference type="PROSITE" id="PS51257">
    <property type="entry name" value="PROKAR_LIPOPROTEIN"/>
    <property type="match status" value="1"/>
</dbReference>
<feature type="transmembrane region" description="Helical" evidence="1">
    <location>
        <begin position="7"/>
        <end position="25"/>
    </location>
</feature>
<dbReference type="InterPro" id="IPR040475">
    <property type="entry name" value="SGBP_B_XBD"/>
</dbReference>
<dbReference type="GO" id="GO:0030247">
    <property type="term" value="F:polysaccharide binding"/>
    <property type="evidence" value="ECO:0007669"/>
    <property type="project" value="InterPro"/>
</dbReference>
<dbReference type="AlphaFoldDB" id="A0AAE3M229"/>
<keyword evidence="1" id="KW-0812">Transmembrane</keyword>
<evidence type="ECO:0000256" key="1">
    <source>
        <dbReference type="SAM" id="Phobius"/>
    </source>
</evidence>
<gene>
    <name evidence="4" type="ORF">OM075_05250</name>
</gene>